<dbReference type="Pfam" id="PF05135">
    <property type="entry name" value="Phage_connect_1"/>
    <property type="match status" value="1"/>
</dbReference>
<sequence>MTSYLLAGPAEEPVSLVEAKGFLKVEEAAEDGLITTLIGAARLHVEGITGKAFLAQSWRMVLDDWPENGVVKLPVAPLIAVTEISATDGNGASHELTLDQFRSEPDRLIVPRVVMGMPALQERQGIEIDYVAGFGTEPEEVPADLKQAMLGLIAHWFEHRDAVIVAGSGAVVPTGFDRLVAAHKRVRL</sequence>
<dbReference type="Proteomes" id="UP000033514">
    <property type="component" value="Unassembled WGS sequence"/>
</dbReference>
<keyword evidence="2" id="KW-1185">Reference proteome</keyword>
<evidence type="ECO:0008006" key="3">
    <source>
        <dbReference type="Google" id="ProtNLM"/>
    </source>
</evidence>
<dbReference type="AlphaFoldDB" id="A0A0F5L2H7"/>
<dbReference type="OrthoDB" id="7597216at2"/>
<gene>
    <name evidence="1" type="ORF">VW35_16510</name>
</gene>
<dbReference type="CDD" id="cd08054">
    <property type="entry name" value="gp6"/>
    <property type="match status" value="1"/>
</dbReference>
<dbReference type="InterPro" id="IPR011738">
    <property type="entry name" value="Phage_CHP"/>
</dbReference>
<comment type="caution">
    <text evidence="1">The sequence shown here is derived from an EMBL/GenBank/DDBJ whole genome shotgun (WGS) entry which is preliminary data.</text>
</comment>
<protein>
    <recommendedName>
        <fullName evidence="3">Gene transfer agent protein</fullName>
    </recommendedName>
</protein>
<dbReference type="RefSeq" id="WP_046144206.1">
    <property type="nucleotide sequence ID" value="NZ_LAJG01000042.1"/>
</dbReference>
<dbReference type="EMBL" id="LAJG01000042">
    <property type="protein sequence ID" value="KKB76414.1"/>
    <property type="molecule type" value="Genomic_DNA"/>
</dbReference>
<evidence type="ECO:0000313" key="1">
    <source>
        <dbReference type="EMBL" id="KKB76414.1"/>
    </source>
</evidence>
<dbReference type="STRING" id="361041.VW35_16510"/>
<proteinExistence type="predicted"/>
<dbReference type="NCBIfam" id="TIGR02215">
    <property type="entry name" value="phage_chp_gp8"/>
    <property type="match status" value="1"/>
</dbReference>
<dbReference type="PATRIC" id="fig|361041.3.peg.2703"/>
<dbReference type="InterPro" id="IPR021146">
    <property type="entry name" value="Phage_gp6-like_head-tail"/>
</dbReference>
<accession>A0A0F5L2H7</accession>
<name>A0A0F5L2H7_9HYPH</name>
<evidence type="ECO:0000313" key="2">
    <source>
        <dbReference type="Proteomes" id="UP000033514"/>
    </source>
</evidence>
<reference evidence="1 2" key="1">
    <citation type="submission" date="2015-03" db="EMBL/GenBank/DDBJ databases">
        <authorList>
            <person name="Hassan Y.I."/>
            <person name="Lepp D."/>
            <person name="Zhou T."/>
        </authorList>
    </citation>
    <scope>NUCLEOTIDE SEQUENCE [LARGE SCALE GENOMIC DNA]</scope>
    <source>
        <strain evidence="1 2">GH2-10</strain>
    </source>
</reference>
<dbReference type="Gene3D" id="1.10.3230.30">
    <property type="entry name" value="Phage gp6-like head-tail connector protein"/>
    <property type="match status" value="1"/>
</dbReference>
<organism evidence="1 2">
    <name type="scientific">Devosia soli</name>
    <dbReference type="NCBI Taxonomy" id="361041"/>
    <lineage>
        <taxon>Bacteria</taxon>
        <taxon>Pseudomonadati</taxon>
        <taxon>Pseudomonadota</taxon>
        <taxon>Alphaproteobacteria</taxon>
        <taxon>Hyphomicrobiales</taxon>
        <taxon>Devosiaceae</taxon>
        <taxon>Devosia</taxon>
    </lineage>
</organism>